<evidence type="ECO:0000256" key="9">
    <source>
        <dbReference type="ARBA" id="ARBA00023004"/>
    </source>
</evidence>
<keyword evidence="8" id="KW-0378">Hydrolase</keyword>
<dbReference type="GO" id="GO:0051539">
    <property type="term" value="F:4 iron, 4 sulfur cluster binding"/>
    <property type="evidence" value="ECO:0007669"/>
    <property type="project" value="UniProtKB-KW"/>
</dbReference>
<dbReference type="Proteomes" id="UP000315349">
    <property type="component" value="Chromosome"/>
</dbReference>
<feature type="compositionally biased region" description="Low complexity" evidence="12">
    <location>
        <begin position="58"/>
        <end position="77"/>
    </location>
</feature>
<keyword evidence="11" id="KW-0234">DNA repair</keyword>
<comment type="catalytic activity">
    <reaction evidence="1">
        <text>Hydrolyzes single-stranded DNA or mismatched double-stranded DNA and polynucleotides, releasing free uracil.</text>
        <dbReference type="EC" id="3.2.2.27"/>
    </reaction>
</comment>
<sequence>MTIDRGNPGDQLRRALRQELEIVARSGVSHWSPEILQLLPLLTTPATAPLEPSRVRGASSSAEVSTAAAARSTDTSRLNSPEELEMAKRSARSQLAPPATMGTGIAAPQPPQLLNLPLAERVHELEKLKKCVADCTRCPELASTRKQTVFGVGNPEAKIMFLGEAPGADEDATGVPFVGRAGQLLDGIIAACKLKREDIYICNILRCRPPGNRLPSPEEAGNCREWLDGQISIVNPEYIICWGSTAAKNLLGTTEAIGKLRGKLFEYGRAKVCCTYHPSYLLRNPPAKKDVWQDMKWFFGTMGVELK</sequence>
<evidence type="ECO:0000256" key="2">
    <source>
        <dbReference type="ARBA" id="ARBA00006521"/>
    </source>
</evidence>
<dbReference type="GO" id="GO:0046872">
    <property type="term" value="F:metal ion binding"/>
    <property type="evidence" value="ECO:0007669"/>
    <property type="project" value="UniProtKB-KW"/>
</dbReference>
<evidence type="ECO:0000256" key="4">
    <source>
        <dbReference type="ARBA" id="ARBA00019403"/>
    </source>
</evidence>
<dbReference type="GO" id="GO:0004844">
    <property type="term" value="F:uracil DNA N-glycosylase activity"/>
    <property type="evidence" value="ECO:0007669"/>
    <property type="project" value="UniProtKB-EC"/>
</dbReference>
<dbReference type="SUPFAM" id="SSF52141">
    <property type="entry name" value="Uracil-DNA glycosylase-like"/>
    <property type="match status" value="1"/>
</dbReference>
<dbReference type="PANTHER" id="PTHR33693">
    <property type="entry name" value="TYPE-5 URACIL-DNA GLYCOSYLASE"/>
    <property type="match status" value="1"/>
</dbReference>
<keyword evidence="15" id="KW-1185">Reference proteome</keyword>
<evidence type="ECO:0000313" key="14">
    <source>
        <dbReference type="EMBL" id="QDV29094.1"/>
    </source>
</evidence>
<dbReference type="InterPro" id="IPR051536">
    <property type="entry name" value="UDG_Type-4/5"/>
</dbReference>
<name>A0A518GKI2_9PLAN</name>
<comment type="similarity">
    <text evidence="2">Belongs to the uracil-DNA glycosylase (UDG) superfamily. Type 4 (UDGa) family.</text>
</comment>
<dbReference type="InterPro" id="IPR005273">
    <property type="entry name" value="Ura-DNA_glyco_family4"/>
</dbReference>
<dbReference type="CDD" id="cd10030">
    <property type="entry name" value="UDG-F4_TTUDGA_SPO1dp_like"/>
    <property type="match status" value="1"/>
</dbReference>
<evidence type="ECO:0000256" key="11">
    <source>
        <dbReference type="ARBA" id="ARBA00023204"/>
    </source>
</evidence>
<evidence type="ECO:0000256" key="1">
    <source>
        <dbReference type="ARBA" id="ARBA00001400"/>
    </source>
</evidence>
<dbReference type="EC" id="3.2.2.27" evidence="3"/>
<dbReference type="KEGG" id="peh:Spb1_09630"/>
<feature type="domain" description="Uracil-DNA glycosylase-like" evidence="13">
    <location>
        <begin position="150"/>
        <end position="296"/>
    </location>
</feature>
<dbReference type="NCBIfam" id="TIGR00758">
    <property type="entry name" value="UDG_fam4"/>
    <property type="match status" value="1"/>
</dbReference>
<keyword evidence="5" id="KW-0004">4Fe-4S</keyword>
<gene>
    <name evidence="14" type="ORF">Spb1_09630</name>
</gene>
<dbReference type="RefSeq" id="WP_145296487.1">
    <property type="nucleotide sequence ID" value="NZ_CP036299.1"/>
</dbReference>
<accession>A0A518GKI2</accession>
<dbReference type="OrthoDB" id="5290748at2"/>
<evidence type="ECO:0000313" key="15">
    <source>
        <dbReference type="Proteomes" id="UP000315349"/>
    </source>
</evidence>
<organism evidence="14 15">
    <name type="scientific">Planctopirus ephydatiae</name>
    <dbReference type="NCBI Taxonomy" id="2528019"/>
    <lineage>
        <taxon>Bacteria</taxon>
        <taxon>Pseudomonadati</taxon>
        <taxon>Planctomycetota</taxon>
        <taxon>Planctomycetia</taxon>
        <taxon>Planctomycetales</taxon>
        <taxon>Planctomycetaceae</taxon>
        <taxon>Planctopirus</taxon>
    </lineage>
</organism>
<evidence type="ECO:0000259" key="13">
    <source>
        <dbReference type="SMART" id="SM00986"/>
    </source>
</evidence>
<dbReference type="InterPro" id="IPR036895">
    <property type="entry name" value="Uracil-DNA_glycosylase-like_sf"/>
</dbReference>
<evidence type="ECO:0000256" key="12">
    <source>
        <dbReference type="SAM" id="MobiDB-lite"/>
    </source>
</evidence>
<evidence type="ECO:0000256" key="7">
    <source>
        <dbReference type="ARBA" id="ARBA00022763"/>
    </source>
</evidence>
<keyword evidence="7" id="KW-0227">DNA damage</keyword>
<keyword evidence="10" id="KW-0411">Iron-sulfur</keyword>
<dbReference type="SMART" id="SM00987">
    <property type="entry name" value="UreE_C"/>
    <property type="match status" value="1"/>
</dbReference>
<evidence type="ECO:0000256" key="8">
    <source>
        <dbReference type="ARBA" id="ARBA00022801"/>
    </source>
</evidence>
<dbReference type="Gene3D" id="3.40.470.10">
    <property type="entry name" value="Uracil-DNA glycosylase-like domain"/>
    <property type="match status" value="1"/>
</dbReference>
<reference evidence="14 15" key="1">
    <citation type="submission" date="2019-02" db="EMBL/GenBank/DDBJ databases">
        <title>Deep-cultivation of Planctomycetes and their phenomic and genomic characterization uncovers novel biology.</title>
        <authorList>
            <person name="Wiegand S."/>
            <person name="Jogler M."/>
            <person name="Boedeker C."/>
            <person name="Pinto D."/>
            <person name="Vollmers J."/>
            <person name="Rivas-Marin E."/>
            <person name="Kohn T."/>
            <person name="Peeters S.H."/>
            <person name="Heuer A."/>
            <person name="Rast P."/>
            <person name="Oberbeckmann S."/>
            <person name="Bunk B."/>
            <person name="Jeske O."/>
            <person name="Meyerdierks A."/>
            <person name="Storesund J.E."/>
            <person name="Kallscheuer N."/>
            <person name="Luecker S."/>
            <person name="Lage O.M."/>
            <person name="Pohl T."/>
            <person name="Merkel B.J."/>
            <person name="Hornburger P."/>
            <person name="Mueller R.-W."/>
            <person name="Bruemmer F."/>
            <person name="Labrenz M."/>
            <person name="Spormann A.M."/>
            <person name="Op den Camp H."/>
            <person name="Overmann J."/>
            <person name="Amann R."/>
            <person name="Jetten M.S.M."/>
            <person name="Mascher T."/>
            <person name="Medema M.H."/>
            <person name="Devos D.P."/>
            <person name="Kaster A.-K."/>
            <person name="Ovreas L."/>
            <person name="Rohde M."/>
            <person name="Galperin M.Y."/>
            <person name="Jogler C."/>
        </authorList>
    </citation>
    <scope>NUCLEOTIDE SEQUENCE [LARGE SCALE GENOMIC DNA]</scope>
    <source>
        <strain evidence="14 15">Spb1</strain>
    </source>
</reference>
<dbReference type="EMBL" id="CP036299">
    <property type="protein sequence ID" value="QDV29094.1"/>
    <property type="molecule type" value="Genomic_DNA"/>
</dbReference>
<dbReference type="SMART" id="SM00986">
    <property type="entry name" value="UDG"/>
    <property type="match status" value="1"/>
</dbReference>
<keyword evidence="9" id="KW-0408">Iron</keyword>
<evidence type="ECO:0000256" key="10">
    <source>
        <dbReference type="ARBA" id="ARBA00023014"/>
    </source>
</evidence>
<dbReference type="InterPro" id="IPR005122">
    <property type="entry name" value="Uracil-DNA_glycosylase-like"/>
</dbReference>
<evidence type="ECO:0000256" key="3">
    <source>
        <dbReference type="ARBA" id="ARBA00012030"/>
    </source>
</evidence>
<evidence type="ECO:0000256" key="6">
    <source>
        <dbReference type="ARBA" id="ARBA00022723"/>
    </source>
</evidence>
<dbReference type="GO" id="GO:0006281">
    <property type="term" value="P:DNA repair"/>
    <property type="evidence" value="ECO:0007669"/>
    <property type="project" value="UniProtKB-KW"/>
</dbReference>
<feature type="region of interest" description="Disordered" evidence="12">
    <location>
        <begin position="50"/>
        <end position="97"/>
    </location>
</feature>
<keyword evidence="6" id="KW-0479">Metal-binding</keyword>
<dbReference type="AlphaFoldDB" id="A0A518GKI2"/>
<dbReference type="PANTHER" id="PTHR33693:SF1">
    <property type="entry name" value="TYPE-4 URACIL-DNA GLYCOSYLASE"/>
    <property type="match status" value="1"/>
</dbReference>
<protein>
    <recommendedName>
        <fullName evidence="4">Type-4 uracil-DNA glycosylase</fullName>
        <ecNumber evidence="3">3.2.2.27</ecNumber>
    </recommendedName>
</protein>
<dbReference type="Pfam" id="PF03167">
    <property type="entry name" value="UDG"/>
    <property type="match status" value="1"/>
</dbReference>
<proteinExistence type="inferred from homology"/>
<evidence type="ECO:0000256" key="5">
    <source>
        <dbReference type="ARBA" id="ARBA00022485"/>
    </source>
</evidence>